<dbReference type="Proteomes" id="UP001642484">
    <property type="component" value="Unassembled WGS sequence"/>
</dbReference>
<dbReference type="EMBL" id="CAXAMN010002903">
    <property type="protein sequence ID" value="CAK9001985.1"/>
    <property type="molecule type" value="Genomic_DNA"/>
</dbReference>
<organism evidence="1 2">
    <name type="scientific">Durusdinium trenchii</name>
    <dbReference type="NCBI Taxonomy" id="1381693"/>
    <lineage>
        <taxon>Eukaryota</taxon>
        <taxon>Sar</taxon>
        <taxon>Alveolata</taxon>
        <taxon>Dinophyceae</taxon>
        <taxon>Suessiales</taxon>
        <taxon>Symbiodiniaceae</taxon>
        <taxon>Durusdinium</taxon>
    </lineage>
</organism>
<keyword evidence="2" id="KW-1185">Reference proteome</keyword>
<gene>
    <name evidence="1" type="ORF">CCMP2556_LOCUS6685</name>
</gene>
<accession>A0ABP0IHA5</accession>
<evidence type="ECO:0000313" key="1">
    <source>
        <dbReference type="EMBL" id="CAK9001985.1"/>
    </source>
</evidence>
<name>A0ABP0IHA5_9DINO</name>
<protein>
    <submittedName>
        <fullName evidence="1">Uncharacterized protein</fullName>
    </submittedName>
</protein>
<dbReference type="InterPro" id="IPR023375">
    <property type="entry name" value="ADC_dom_sf"/>
</dbReference>
<comment type="caution">
    <text evidence="1">The sequence shown here is derived from an EMBL/GenBank/DDBJ whole genome shotgun (WGS) entry which is preliminary data.</text>
</comment>
<dbReference type="InterPro" id="IPR018644">
    <property type="entry name" value="DUF2071"/>
</dbReference>
<reference evidence="1 2" key="1">
    <citation type="submission" date="2024-02" db="EMBL/GenBank/DDBJ databases">
        <authorList>
            <person name="Chen Y."/>
            <person name="Shah S."/>
            <person name="Dougan E. K."/>
            <person name="Thang M."/>
            <person name="Chan C."/>
        </authorList>
    </citation>
    <scope>NUCLEOTIDE SEQUENCE [LARGE SCALE GENOMIC DNA]</scope>
</reference>
<feature type="non-terminal residue" evidence="1">
    <location>
        <position position="1"/>
    </location>
</feature>
<dbReference type="Pfam" id="PF09844">
    <property type="entry name" value="DUF2071"/>
    <property type="match status" value="1"/>
</dbReference>
<sequence>SSEACHTSPFFAQAMAIEASQALIARRCLKFRFMMHDAWENALFVHWPVPAERLAEMLPRGLEPDIMDGTGWIGLVLLTERGVSSSHPLGRMLVPPIDHLGANIRTYVRHNDVPGIFFWSLECSSTLASIGARAAGIPYYPATMFRTVDMEPFAKKTDMKVADPGFTFDFSSRRTGIFSTPGVSAKWQLSGKSDEDRDEDFTRKAEWFVERYSVYAAWPWGKGPLLLRGDVQHPEWPLQRAVIESLDASELLEAAGWTDLAAAGQMSSAPHVCFSRGVGPVEFWMLEPV</sequence>
<evidence type="ECO:0000313" key="2">
    <source>
        <dbReference type="Proteomes" id="UP001642484"/>
    </source>
</evidence>
<dbReference type="PANTHER" id="PTHR39186">
    <property type="entry name" value="DUF2071 FAMILY PROTEIN"/>
    <property type="match status" value="1"/>
</dbReference>
<proteinExistence type="predicted"/>
<dbReference type="Gene3D" id="2.40.400.10">
    <property type="entry name" value="Acetoacetate decarboxylase-like"/>
    <property type="match status" value="1"/>
</dbReference>
<dbReference type="SUPFAM" id="SSF160104">
    <property type="entry name" value="Acetoacetate decarboxylase-like"/>
    <property type="match status" value="1"/>
</dbReference>
<dbReference type="PANTHER" id="PTHR39186:SF1">
    <property type="entry name" value="DUF2071 DOMAIN-CONTAINING PROTEIN"/>
    <property type="match status" value="1"/>
</dbReference>